<evidence type="ECO:0000256" key="8">
    <source>
        <dbReference type="ARBA" id="ARBA00023229"/>
    </source>
</evidence>
<dbReference type="Pfam" id="PF00348">
    <property type="entry name" value="polyprenyl_synt"/>
    <property type="match status" value="1"/>
</dbReference>
<dbReference type="PANTHER" id="PTHR43281">
    <property type="entry name" value="FARNESYL DIPHOSPHATE SYNTHASE"/>
    <property type="match status" value="1"/>
</dbReference>
<proteinExistence type="inferred from homology"/>
<evidence type="ECO:0000256" key="9">
    <source>
        <dbReference type="ARBA" id="ARBA00032380"/>
    </source>
</evidence>
<dbReference type="NCBIfam" id="NF045485">
    <property type="entry name" value="FPPsyn"/>
    <property type="match status" value="1"/>
</dbReference>
<evidence type="ECO:0000256" key="3">
    <source>
        <dbReference type="ARBA" id="ARBA00012439"/>
    </source>
</evidence>
<dbReference type="CDD" id="cd00685">
    <property type="entry name" value="Trans_IPPS_HT"/>
    <property type="match status" value="1"/>
</dbReference>
<evidence type="ECO:0000256" key="5">
    <source>
        <dbReference type="ARBA" id="ARBA00022679"/>
    </source>
</evidence>
<evidence type="ECO:0000256" key="7">
    <source>
        <dbReference type="ARBA" id="ARBA00022842"/>
    </source>
</evidence>
<evidence type="ECO:0000313" key="14">
    <source>
        <dbReference type="Proteomes" id="UP000014136"/>
    </source>
</evidence>
<dbReference type="FunFam" id="1.10.600.10:FF:000001">
    <property type="entry name" value="Geranylgeranyl diphosphate synthase"/>
    <property type="match status" value="1"/>
</dbReference>
<dbReference type="InterPro" id="IPR008949">
    <property type="entry name" value="Isoprenoid_synthase_dom_sf"/>
</dbReference>
<keyword evidence="7" id="KW-0460">Magnesium</keyword>
<dbReference type="RefSeq" id="WP_016175683.1">
    <property type="nucleotide sequence ID" value="NZ_KE136389.1"/>
</dbReference>
<keyword evidence="5 12" id="KW-0808">Transferase</keyword>
<evidence type="ECO:0000256" key="12">
    <source>
        <dbReference type="RuleBase" id="RU004466"/>
    </source>
</evidence>
<comment type="cofactor">
    <cofactor evidence="1">
        <name>Mg(2+)</name>
        <dbReference type="ChEBI" id="CHEBI:18420"/>
    </cofactor>
</comment>
<name>S0N7R1_9ENTE</name>
<dbReference type="SUPFAM" id="SSF48576">
    <property type="entry name" value="Terpenoid synthases"/>
    <property type="match status" value="1"/>
</dbReference>
<dbReference type="AlphaFoldDB" id="S0N7R1"/>
<accession>S0N7R1</accession>
<evidence type="ECO:0000313" key="13">
    <source>
        <dbReference type="EMBL" id="EOT27999.1"/>
    </source>
</evidence>
<dbReference type="PATRIC" id="fig|1139996.3.peg.1885"/>
<gene>
    <name evidence="13" type="ORF">OMQ_01913</name>
</gene>
<protein>
    <recommendedName>
        <fullName evidence="4">Farnesyl diphosphate synthase</fullName>
        <ecNumber evidence="3">2.5.1.10</ecNumber>
    </recommendedName>
    <alternativeName>
        <fullName evidence="10">(2E,6E)-farnesyl diphosphate synthase</fullName>
    </alternativeName>
    <alternativeName>
        <fullName evidence="9">Geranyltranstransferase</fullName>
    </alternativeName>
</protein>
<dbReference type="InterPro" id="IPR033749">
    <property type="entry name" value="Polyprenyl_synt_CS"/>
</dbReference>
<evidence type="ECO:0000256" key="10">
    <source>
        <dbReference type="ARBA" id="ARBA00032873"/>
    </source>
</evidence>
<dbReference type="PROSITE" id="PS00723">
    <property type="entry name" value="POLYPRENYL_SYNTHASE_1"/>
    <property type="match status" value="1"/>
</dbReference>
<dbReference type="PANTHER" id="PTHR43281:SF1">
    <property type="entry name" value="FARNESYL DIPHOSPHATE SYNTHASE"/>
    <property type="match status" value="1"/>
</dbReference>
<dbReference type="EMBL" id="AHYT01000009">
    <property type="protein sequence ID" value="EOT27999.1"/>
    <property type="molecule type" value="Genomic_DNA"/>
</dbReference>
<keyword evidence="6" id="KW-0479">Metal-binding</keyword>
<dbReference type="InterPro" id="IPR053378">
    <property type="entry name" value="Prenyl_diphosphate_synthase"/>
</dbReference>
<dbReference type="Proteomes" id="UP000014136">
    <property type="component" value="Unassembled WGS sequence"/>
</dbReference>
<dbReference type="OrthoDB" id="9805316at2"/>
<dbReference type="SFLD" id="SFLDS00005">
    <property type="entry name" value="Isoprenoid_Synthase_Type_I"/>
    <property type="match status" value="1"/>
</dbReference>
<comment type="caution">
    <text evidence="13">The sequence shown here is derived from an EMBL/GenBank/DDBJ whole genome shotgun (WGS) entry which is preliminary data.</text>
</comment>
<dbReference type="GO" id="GO:0004337">
    <property type="term" value="F:(2E,6E)-farnesyl diphosphate synthase activity"/>
    <property type="evidence" value="ECO:0007669"/>
    <property type="project" value="UniProtKB-EC"/>
</dbReference>
<dbReference type="GO" id="GO:0005737">
    <property type="term" value="C:cytoplasm"/>
    <property type="evidence" value="ECO:0007669"/>
    <property type="project" value="UniProtKB-ARBA"/>
</dbReference>
<comment type="catalytic activity">
    <reaction evidence="11">
        <text>isopentenyl diphosphate + (2E)-geranyl diphosphate = (2E,6E)-farnesyl diphosphate + diphosphate</text>
        <dbReference type="Rhea" id="RHEA:19361"/>
        <dbReference type="ChEBI" id="CHEBI:33019"/>
        <dbReference type="ChEBI" id="CHEBI:58057"/>
        <dbReference type="ChEBI" id="CHEBI:128769"/>
        <dbReference type="ChEBI" id="CHEBI:175763"/>
        <dbReference type="EC" id="2.5.1.10"/>
    </reaction>
</comment>
<dbReference type="EC" id="2.5.1.10" evidence="3"/>
<comment type="similarity">
    <text evidence="2 12">Belongs to the FPP/GGPP synthase family.</text>
</comment>
<dbReference type="STRING" id="41997.RV16_GL001095"/>
<evidence type="ECO:0000256" key="6">
    <source>
        <dbReference type="ARBA" id="ARBA00022723"/>
    </source>
</evidence>
<dbReference type="PROSITE" id="PS00444">
    <property type="entry name" value="POLYPRENYL_SYNTHASE_2"/>
    <property type="match status" value="1"/>
</dbReference>
<dbReference type="GO" id="GO:0046872">
    <property type="term" value="F:metal ion binding"/>
    <property type="evidence" value="ECO:0007669"/>
    <property type="project" value="UniProtKB-KW"/>
</dbReference>
<dbReference type="HOGENOM" id="CLU_014015_0_1_9"/>
<sequence>MSELTRFQAKEIQQTEAEMVRFIREQTNDQTLQESMLYSINAGGKRIRPLLLLATIASFKKEISLGGYQTAAALEMIHTYSLIHDDLPAMDNDDLRRGKPTNHKIFGEAMAILAGDGLLTTAFELLSMAEIEPTEKVLLLQLLAKASGTHGMVAGQAADMQAEGKQVSIEDLMAIHQRKTGALIRFAMVAGGILANQSEATLTQLDQVAKHLGLAFQIRDDLLDVLSTTEVLGKETNRDEFLEKSTYPGLLGVAGAKQALLDELTAAETILNELASFPTFDARLLKEVCGLFYL</sequence>
<dbReference type="InterPro" id="IPR000092">
    <property type="entry name" value="Polyprenyl_synt"/>
</dbReference>
<evidence type="ECO:0000256" key="1">
    <source>
        <dbReference type="ARBA" id="ARBA00001946"/>
    </source>
</evidence>
<organism evidence="13 14">
    <name type="scientific">Enterococcus saccharolyticus subsp. saccharolyticus ATCC 43076</name>
    <dbReference type="NCBI Taxonomy" id="1139996"/>
    <lineage>
        <taxon>Bacteria</taxon>
        <taxon>Bacillati</taxon>
        <taxon>Bacillota</taxon>
        <taxon>Bacilli</taxon>
        <taxon>Lactobacillales</taxon>
        <taxon>Enterococcaceae</taxon>
        <taxon>Enterococcus</taxon>
    </lineage>
</organism>
<dbReference type="SFLD" id="SFLDG01017">
    <property type="entry name" value="Polyprenyl_Transferase_Like"/>
    <property type="match status" value="1"/>
</dbReference>
<evidence type="ECO:0000256" key="11">
    <source>
        <dbReference type="ARBA" id="ARBA00049399"/>
    </source>
</evidence>
<evidence type="ECO:0000256" key="2">
    <source>
        <dbReference type="ARBA" id="ARBA00006706"/>
    </source>
</evidence>
<dbReference type="Gene3D" id="1.10.600.10">
    <property type="entry name" value="Farnesyl Diphosphate Synthase"/>
    <property type="match status" value="1"/>
</dbReference>
<evidence type="ECO:0000256" key="4">
    <source>
        <dbReference type="ARBA" id="ARBA00015100"/>
    </source>
</evidence>
<dbReference type="GO" id="GO:0016114">
    <property type="term" value="P:terpenoid biosynthetic process"/>
    <property type="evidence" value="ECO:0007669"/>
    <property type="project" value="UniProtKB-ARBA"/>
</dbReference>
<keyword evidence="14" id="KW-1185">Reference proteome</keyword>
<dbReference type="eggNOG" id="COG0142">
    <property type="taxonomic scope" value="Bacteria"/>
</dbReference>
<keyword evidence="8" id="KW-0414">Isoprene biosynthesis</keyword>
<reference evidence="13 14" key="1">
    <citation type="submission" date="2013-03" db="EMBL/GenBank/DDBJ databases">
        <title>The Genome Sequence of Enterococcus saccharolyticus ATCC_43076 (Illumina only assembly).</title>
        <authorList>
            <consortium name="The Broad Institute Genomics Platform"/>
            <consortium name="The Broad Institute Genome Sequencing Center for Infectious Disease"/>
            <person name="Earl A."/>
            <person name="Russ C."/>
            <person name="Gilmore M."/>
            <person name="Surin D."/>
            <person name="Walker B."/>
            <person name="Young S."/>
            <person name="Zeng Q."/>
            <person name="Gargeya S."/>
            <person name="Fitzgerald M."/>
            <person name="Haas B."/>
            <person name="Abouelleil A."/>
            <person name="Allen A.W."/>
            <person name="Alvarado L."/>
            <person name="Arachchi H.M."/>
            <person name="Berlin A.M."/>
            <person name="Chapman S.B."/>
            <person name="Gainer-Dewar J."/>
            <person name="Goldberg J."/>
            <person name="Griggs A."/>
            <person name="Gujja S."/>
            <person name="Hansen M."/>
            <person name="Howarth C."/>
            <person name="Imamovic A."/>
            <person name="Ireland A."/>
            <person name="Larimer J."/>
            <person name="McCowan C."/>
            <person name="Murphy C."/>
            <person name="Pearson M."/>
            <person name="Poon T.W."/>
            <person name="Priest M."/>
            <person name="Roberts A."/>
            <person name="Saif S."/>
            <person name="Shea T."/>
            <person name="Sisk P."/>
            <person name="Sykes S."/>
            <person name="Wortman J."/>
            <person name="Nusbaum C."/>
            <person name="Birren B."/>
        </authorList>
    </citation>
    <scope>NUCLEOTIDE SEQUENCE [LARGE SCALE GENOMIC DNA]</scope>
    <source>
        <strain evidence="13 14">ATCC 43076</strain>
    </source>
</reference>